<sequence length="691" mass="74551">MVKKRKLLFKATVLASIFVFMTSGTQPRLLGLKGLLKPTITEAATFPNLIQNPTFNFESQTTTFPNWSFLAYLNKNQSQGPYSSNLEAQGDGWYKVFGEVNPKSYVKPVPGGGILLKVLNTVDSQEYMSMRQTINTIPGKTYILKFPFKLIENKNTHPRYSWFLTDTASGTTTDREWRVYTSPQNVTTTFTAVGTKVHLSIAFEDGVKDAIDGSGFQIFQVDHVSVTVLDTEAPKITDAAITIPKDYKSGESWTNKNTTIHFTATDDHGVDPTSYEVSTDNGETWSKAGLSNATSSGVDYTVSTQGTTNILIRAKDDSGNQSNPVTDPGAKFTVKIDKELPITNYADGQLYNKNTATNITFSDALSGIDTAKLNGATISSGTINPADGEHTLDITDRAGNQTILHFTVDKTILPPVVNPITDISASITGTTEANSTVKIALPDQSFLTTKAGADGSYSVSVTPWTLYAGDVVSVTATDVAGNTSTNTNVTVTAETKNPVNPTNPTSPVEPVNPIDPDNPHEPGTKSSLSIDYVSNFHFGEHEISGSNEVYTAQLDQVKQTSDGSVIQVPNFIQVTDHRRTNTGWKLSVQQSEQFKSENNELTGAVLKLNNPILNSTTEEQYKPVATTVTLVPGGGAQDVAFADEGKGLGTWTIAYGLNSSSVTLFVPGAAYKEVGAKYKTTLTWTLADTPL</sequence>
<protein>
    <submittedName>
        <fullName evidence="3">WxL domain-containing protein</fullName>
    </submittedName>
</protein>
<dbReference type="Gene3D" id="2.60.40.10">
    <property type="entry name" value="Immunoglobulins"/>
    <property type="match status" value="1"/>
</dbReference>
<feature type="region of interest" description="Disordered" evidence="1">
    <location>
        <begin position="494"/>
        <end position="526"/>
    </location>
</feature>
<dbReference type="Proteomes" id="UP000830639">
    <property type="component" value="Chromosome"/>
</dbReference>
<dbReference type="InterPro" id="IPR027994">
    <property type="entry name" value="WxL_dom"/>
</dbReference>
<feature type="compositionally biased region" description="Low complexity" evidence="1">
    <location>
        <begin position="494"/>
        <end position="512"/>
    </location>
</feature>
<proteinExistence type="predicted"/>
<feature type="domain" description="WxL" evidence="2">
    <location>
        <begin position="481"/>
        <end position="690"/>
    </location>
</feature>
<dbReference type="InterPro" id="IPR014756">
    <property type="entry name" value="Ig_E-set"/>
</dbReference>
<dbReference type="EMBL" id="CP096034">
    <property type="protein sequence ID" value="UPM54714.1"/>
    <property type="molecule type" value="Genomic_DNA"/>
</dbReference>
<reference evidence="3 4" key="1">
    <citation type="submission" date="2022-04" db="EMBL/GenBank/DDBJ databases">
        <title>Mechanism of arsenic methylation and mitigation arsenic toxicity by Bacillus sp. LH14 from an Arsenic-Contaminated Paddy Soil.</title>
        <authorList>
            <person name="Wang D."/>
        </authorList>
    </citation>
    <scope>NUCLEOTIDE SEQUENCE [LARGE SCALE GENOMIC DNA]</scope>
    <source>
        <strain evidence="3 4">LH14</strain>
    </source>
</reference>
<evidence type="ECO:0000313" key="4">
    <source>
        <dbReference type="Proteomes" id="UP000830639"/>
    </source>
</evidence>
<keyword evidence="4" id="KW-1185">Reference proteome</keyword>
<organism evidence="3 4">
    <name type="scientific">Gottfriedia acidiceleris</name>
    <dbReference type="NCBI Taxonomy" id="371036"/>
    <lineage>
        <taxon>Bacteria</taxon>
        <taxon>Bacillati</taxon>
        <taxon>Bacillota</taxon>
        <taxon>Bacilli</taxon>
        <taxon>Bacillales</taxon>
        <taxon>Bacillaceae</taxon>
        <taxon>Gottfriedia</taxon>
    </lineage>
</organism>
<dbReference type="SUPFAM" id="SSF81296">
    <property type="entry name" value="E set domains"/>
    <property type="match status" value="1"/>
</dbReference>
<accession>A0ABY4JNA7</accession>
<evidence type="ECO:0000256" key="1">
    <source>
        <dbReference type="SAM" id="MobiDB-lite"/>
    </source>
</evidence>
<evidence type="ECO:0000313" key="3">
    <source>
        <dbReference type="EMBL" id="UPM54714.1"/>
    </source>
</evidence>
<dbReference type="InterPro" id="IPR013783">
    <property type="entry name" value="Ig-like_fold"/>
</dbReference>
<dbReference type="RefSeq" id="WP_248267801.1">
    <property type="nucleotide sequence ID" value="NZ_CP096034.1"/>
</dbReference>
<name>A0ABY4JNA7_9BACI</name>
<dbReference type="Gene3D" id="2.60.40.650">
    <property type="match status" value="1"/>
</dbReference>
<gene>
    <name evidence="3" type="ORF">MY490_02235</name>
</gene>
<dbReference type="Pfam" id="PF13731">
    <property type="entry name" value="WxL"/>
    <property type="match status" value="1"/>
</dbReference>
<evidence type="ECO:0000259" key="2">
    <source>
        <dbReference type="Pfam" id="PF13731"/>
    </source>
</evidence>